<dbReference type="Proteomes" id="UP000295302">
    <property type="component" value="Unassembled WGS sequence"/>
</dbReference>
<dbReference type="RefSeq" id="WP_132623571.1">
    <property type="nucleotide sequence ID" value="NZ_SMKQ01000360.1"/>
</dbReference>
<protein>
    <submittedName>
        <fullName evidence="1">Uncharacterized protein</fullName>
    </submittedName>
</protein>
<comment type="caution">
    <text evidence="1">The sequence shown here is derived from an EMBL/GenBank/DDBJ whole genome shotgun (WGS) entry which is preliminary data.</text>
</comment>
<gene>
    <name evidence="1" type="ORF">E1286_46100</name>
</gene>
<reference evidence="1 2" key="1">
    <citation type="submission" date="2019-03" db="EMBL/GenBank/DDBJ databases">
        <title>Draft genome sequences of novel Actinobacteria.</title>
        <authorList>
            <person name="Sahin N."/>
            <person name="Ay H."/>
            <person name="Saygin H."/>
        </authorList>
    </citation>
    <scope>NUCLEOTIDE SEQUENCE [LARGE SCALE GENOMIC DNA]</scope>
    <source>
        <strain evidence="1 2">CH32</strain>
    </source>
</reference>
<evidence type="ECO:0000313" key="2">
    <source>
        <dbReference type="Proteomes" id="UP000295302"/>
    </source>
</evidence>
<accession>A0A4R4XHP7</accession>
<dbReference type="EMBL" id="SMKQ01000360">
    <property type="protein sequence ID" value="TDD30189.1"/>
    <property type="molecule type" value="Genomic_DNA"/>
</dbReference>
<name>A0A4R4XHP7_9ACTN</name>
<organism evidence="1 2">
    <name type="scientific">Nonomuraea terrae</name>
    <dbReference type="NCBI Taxonomy" id="2530383"/>
    <lineage>
        <taxon>Bacteria</taxon>
        <taxon>Bacillati</taxon>
        <taxon>Actinomycetota</taxon>
        <taxon>Actinomycetes</taxon>
        <taxon>Streptosporangiales</taxon>
        <taxon>Streptosporangiaceae</taxon>
        <taxon>Nonomuraea</taxon>
    </lineage>
</organism>
<proteinExistence type="predicted"/>
<evidence type="ECO:0000313" key="1">
    <source>
        <dbReference type="EMBL" id="TDD30189.1"/>
    </source>
</evidence>
<sequence>MAKLTDIVIMRTFGKGRYEAEIPGFGRFEAERPALATEAAVTAFQEFHLMGDDMKVAYIPCNDGKTLFHCWATPRGWTYNIVKLTDGRSSSSGSLSRTGDTRTWEQFIDRMRAWAADYDGTASAAAS</sequence>
<dbReference type="AlphaFoldDB" id="A0A4R4XHP7"/>
<keyword evidence="2" id="KW-1185">Reference proteome</keyword>